<comment type="caution">
    <text evidence="2">The sequence shown here is derived from an EMBL/GenBank/DDBJ whole genome shotgun (WGS) entry which is preliminary data.</text>
</comment>
<dbReference type="PROSITE" id="PS51257">
    <property type="entry name" value="PROKAR_LIPOPROTEIN"/>
    <property type="match status" value="1"/>
</dbReference>
<dbReference type="AlphaFoldDB" id="A0A7X9P005"/>
<keyword evidence="1" id="KW-0732">Signal</keyword>
<evidence type="ECO:0000256" key="1">
    <source>
        <dbReference type="SAM" id="SignalP"/>
    </source>
</evidence>
<sequence>MTFFLKSKPFFLFLLLSICAVIFQACNVDNEETIPDVDFNLSLSGPSFLRGTSKVELNIESKEDVPYELNNVQLFNNGNEIESELKKESGKYFLEFDSKELGEGIQQLSIEVPVVVSGVTSDALSSSFQVEVDNFLPPFQFTSAFVKNLEYTEETGSLGDWNYYFDSETDFEYSIYFTDHQGNPISEAIDIMTFNDEVNVEIPSSVEGQNFYLAKVKKFKKDYFDTYYDEVINEDHLYLIYDFVSSSDMELHLYDFEDQEDYQITIKVPVSISNNYEMRGSFTLIRTEDDYNYYEVSYTMTDDHGYISGINYIYSDDFQKGVVIIPELYENGATVTIEEGDIKDFVGEQSYDMYGDFINIYGVIDIDNKEVYYPILVNKYDFDAEIRTRYMYSVKDGEDRVYAVSRFRIEDTRDLYITKHFESLPIDISSFDFPNSYHHNLSVENDVYSIERQDFMEDDDRLYIIAEFEGGMNGERKQVVEVLLLSTASAGAQLDLSTGLDAHNLYDGHFENLRTSQLTKTLSYYESEKAVKEDGFTSLRYTDHFNSSSRVRTSTKRIMDQELEIIKR</sequence>
<gene>
    <name evidence="2" type="ORF">HHU12_03450</name>
</gene>
<evidence type="ECO:0000313" key="3">
    <source>
        <dbReference type="Proteomes" id="UP000576082"/>
    </source>
</evidence>
<evidence type="ECO:0000313" key="2">
    <source>
        <dbReference type="EMBL" id="NME67013.1"/>
    </source>
</evidence>
<feature type="signal peptide" evidence="1">
    <location>
        <begin position="1"/>
        <end position="25"/>
    </location>
</feature>
<organism evidence="2 3">
    <name type="scientific">Flammeovirga aprica JL-4</name>
    <dbReference type="NCBI Taxonomy" id="694437"/>
    <lineage>
        <taxon>Bacteria</taxon>
        <taxon>Pseudomonadati</taxon>
        <taxon>Bacteroidota</taxon>
        <taxon>Cytophagia</taxon>
        <taxon>Cytophagales</taxon>
        <taxon>Flammeovirgaceae</taxon>
        <taxon>Flammeovirga</taxon>
    </lineage>
</organism>
<keyword evidence="3" id="KW-1185">Reference proteome</keyword>
<dbReference type="Proteomes" id="UP000576082">
    <property type="component" value="Unassembled WGS sequence"/>
</dbReference>
<feature type="chain" id="PRO_5030749343" evidence="1">
    <location>
        <begin position="26"/>
        <end position="568"/>
    </location>
</feature>
<reference evidence="2 3" key="1">
    <citation type="submission" date="2020-04" db="EMBL/GenBank/DDBJ databases">
        <title>Flammeovirga sp. SR4, a novel species isolated from seawater.</title>
        <authorList>
            <person name="Wang X."/>
        </authorList>
    </citation>
    <scope>NUCLEOTIDE SEQUENCE [LARGE SCALE GENOMIC DNA]</scope>
    <source>
        <strain evidence="2 3">ATCC 23126</strain>
    </source>
</reference>
<name>A0A7X9P005_9BACT</name>
<dbReference type="RefSeq" id="WP_169655029.1">
    <property type="nucleotide sequence ID" value="NZ_JABANE010000006.1"/>
</dbReference>
<accession>A0A7X9P005</accession>
<proteinExistence type="predicted"/>
<protein>
    <submittedName>
        <fullName evidence="2">Uncharacterized protein</fullName>
    </submittedName>
</protein>
<dbReference type="EMBL" id="JABANE010000006">
    <property type="protein sequence ID" value="NME67013.1"/>
    <property type="molecule type" value="Genomic_DNA"/>
</dbReference>